<reference evidence="2 3" key="1">
    <citation type="journal article" date="2013" name="PLoS ONE">
        <title>Genomic and secretomic analyses reveal unique features of the lignocellulolytic enzyme system of Penicillium decumbens.</title>
        <authorList>
            <person name="Liu G."/>
            <person name="Zhang L."/>
            <person name="Wei X."/>
            <person name="Zou G."/>
            <person name="Qin Y."/>
            <person name="Ma L."/>
            <person name="Li J."/>
            <person name="Zheng H."/>
            <person name="Wang S."/>
            <person name="Wang C."/>
            <person name="Xun L."/>
            <person name="Zhao G.-P."/>
            <person name="Zhou Z."/>
            <person name="Qu Y."/>
        </authorList>
    </citation>
    <scope>NUCLEOTIDE SEQUENCE [LARGE SCALE GENOMIC DNA]</scope>
    <source>
        <strain evidence="3">114-2 / CGMCC 5302</strain>
    </source>
</reference>
<dbReference type="PhylomeDB" id="S7ZKM1"/>
<dbReference type="InterPro" id="IPR014710">
    <property type="entry name" value="RmlC-like_jellyroll"/>
</dbReference>
<dbReference type="OrthoDB" id="9976870at2759"/>
<feature type="domain" description="Cupin type-2" evidence="1">
    <location>
        <begin position="59"/>
        <end position="115"/>
    </location>
</feature>
<protein>
    <recommendedName>
        <fullName evidence="1">Cupin type-2 domain-containing protein</fullName>
    </recommendedName>
</protein>
<organism evidence="2 3">
    <name type="scientific">Penicillium oxalicum (strain 114-2 / CGMCC 5302)</name>
    <name type="common">Penicillium decumbens</name>
    <dbReference type="NCBI Taxonomy" id="933388"/>
    <lineage>
        <taxon>Eukaryota</taxon>
        <taxon>Fungi</taxon>
        <taxon>Dikarya</taxon>
        <taxon>Ascomycota</taxon>
        <taxon>Pezizomycotina</taxon>
        <taxon>Eurotiomycetes</taxon>
        <taxon>Eurotiomycetidae</taxon>
        <taxon>Eurotiales</taxon>
        <taxon>Aspergillaceae</taxon>
        <taxon>Penicillium</taxon>
    </lineage>
</organism>
<proteinExistence type="predicted"/>
<gene>
    <name evidence="2" type="ORF">PDE_04185</name>
</gene>
<evidence type="ECO:0000259" key="1">
    <source>
        <dbReference type="Pfam" id="PF07883"/>
    </source>
</evidence>
<dbReference type="InterPro" id="IPR053146">
    <property type="entry name" value="QDO-like"/>
</dbReference>
<dbReference type="Gene3D" id="2.60.120.10">
    <property type="entry name" value="Jelly Rolls"/>
    <property type="match status" value="1"/>
</dbReference>
<dbReference type="HOGENOM" id="CLU_089363_1_0_1"/>
<evidence type="ECO:0000313" key="2">
    <source>
        <dbReference type="EMBL" id="EPS29236.1"/>
    </source>
</evidence>
<dbReference type="AlphaFoldDB" id="S7ZKM1"/>
<accession>S7ZKM1</accession>
<keyword evidence="3" id="KW-1185">Reference proteome</keyword>
<dbReference type="SUPFAM" id="SSF51182">
    <property type="entry name" value="RmlC-like cupins"/>
    <property type="match status" value="1"/>
</dbReference>
<dbReference type="PANTHER" id="PTHR36440">
    <property type="entry name" value="PUTATIVE (AFU_ORTHOLOGUE AFUA_8G07350)-RELATED"/>
    <property type="match status" value="1"/>
</dbReference>
<evidence type="ECO:0000313" key="3">
    <source>
        <dbReference type="Proteomes" id="UP000019376"/>
    </source>
</evidence>
<dbReference type="Proteomes" id="UP000019376">
    <property type="component" value="Unassembled WGS sequence"/>
</dbReference>
<dbReference type="EMBL" id="KB644411">
    <property type="protein sequence ID" value="EPS29236.1"/>
    <property type="molecule type" value="Genomic_DNA"/>
</dbReference>
<dbReference type="InterPro" id="IPR011051">
    <property type="entry name" value="RmlC_Cupin_sf"/>
</dbReference>
<dbReference type="PANTHER" id="PTHR36440:SF1">
    <property type="entry name" value="PUTATIVE (AFU_ORTHOLOGUE AFUA_8G07350)-RELATED"/>
    <property type="match status" value="1"/>
</dbReference>
<sequence>MLSFLAQRISRTITAHHNPLLFDAGRSTVEFKGPTDRYLVVNRWPPASDEANRSIALRPPLHWHRHQTETFHVLKGTAEFLCDGQKSLRRAGEVIIIPVGAVHTFCNASAEEELVVEFVLEPKWRERDEAFFRNVQSYRDDCRKACVPRSLPQVLLFNWMGGVVMALPGPAILAKPLGVMLNLVGGVLVGKYILGYQESYAEYYKERM</sequence>
<dbReference type="Pfam" id="PF07883">
    <property type="entry name" value="Cupin_2"/>
    <property type="match status" value="1"/>
</dbReference>
<name>S7ZKM1_PENO1</name>
<dbReference type="eggNOG" id="ENOG502SJU9">
    <property type="taxonomic scope" value="Eukaryota"/>
</dbReference>
<dbReference type="InterPro" id="IPR013096">
    <property type="entry name" value="Cupin_2"/>
</dbReference>